<dbReference type="GO" id="GO:0046872">
    <property type="term" value="F:metal ion binding"/>
    <property type="evidence" value="ECO:0007669"/>
    <property type="project" value="UniProtKB-KW"/>
</dbReference>
<dbReference type="Proteomes" id="UP000582182">
    <property type="component" value="Unassembled WGS sequence"/>
</dbReference>
<dbReference type="InterPro" id="IPR013780">
    <property type="entry name" value="Glyco_hydro_b"/>
</dbReference>
<dbReference type="OrthoDB" id="10261055at2759"/>
<evidence type="ECO:0000256" key="2">
    <source>
        <dbReference type="ARBA" id="ARBA00009792"/>
    </source>
</evidence>
<dbReference type="Pfam" id="PF09261">
    <property type="entry name" value="Alpha-mann_mid"/>
    <property type="match status" value="1"/>
</dbReference>
<evidence type="ECO:0000256" key="3">
    <source>
        <dbReference type="ARBA" id="ARBA00022723"/>
    </source>
</evidence>
<protein>
    <recommendedName>
        <fullName evidence="9">mannosyl-oligosaccharide 1,3-1,6-alpha-mannosidase</fullName>
        <ecNumber evidence="9">3.2.1.114</ecNumber>
    </recommendedName>
    <alternativeName>
        <fullName evidence="10">Mannosyl-oligosaccharide 1,3-1,6-alpha-mannosidase</fullName>
    </alternativeName>
</protein>
<name>A0A7L3LGY1_9CHAR</name>
<gene>
    <name evidence="13" type="primary">Man2a2</name>
    <name evidence="13" type="ORF">TURVEL_R03877</name>
</gene>
<dbReference type="GO" id="GO:0006013">
    <property type="term" value="P:mannose metabolic process"/>
    <property type="evidence" value="ECO:0007669"/>
    <property type="project" value="InterPro"/>
</dbReference>
<evidence type="ECO:0000256" key="11">
    <source>
        <dbReference type="ARBA" id="ARBA00093232"/>
    </source>
</evidence>
<keyword evidence="5" id="KW-0862">Zinc</keyword>
<dbReference type="PANTHER" id="PTHR11607:SF57">
    <property type="entry name" value="ALPHA-MANNOSIDASE 2X"/>
    <property type="match status" value="1"/>
</dbReference>
<dbReference type="SUPFAM" id="SSF88688">
    <property type="entry name" value="Families 57/38 glycoside transferase middle domain"/>
    <property type="match status" value="1"/>
</dbReference>
<evidence type="ECO:0000259" key="12">
    <source>
        <dbReference type="SMART" id="SM00872"/>
    </source>
</evidence>
<dbReference type="InterPro" id="IPR011013">
    <property type="entry name" value="Gal_mutarotase_sf_dom"/>
</dbReference>
<feature type="non-terminal residue" evidence="13">
    <location>
        <position position="1"/>
    </location>
</feature>
<dbReference type="Gene3D" id="2.60.40.1180">
    <property type="entry name" value="Golgi alpha-mannosidase II"/>
    <property type="match status" value="1"/>
</dbReference>
<dbReference type="PANTHER" id="PTHR11607">
    <property type="entry name" value="ALPHA-MANNOSIDASE"/>
    <property type="match status" value="1"/>
</dbReference>
<keyword evidence="3" id="KW-0479">Metal-binding</keyword>
<organism evidence="13 14">
    <name type="scientific">Turnix velox</name>
    <name type="common">Little buttonquail</name>
    <dbReference type="NCBI Taxonomy" id="2529409"/>
    <lineage>
        <taxon>Eukaryota</taxon>
        <taxon>Metazoa</taxon>
        <taxon>Chordata</taxon>
        <taxon>Craniata</taxon>
        <taxon>Vertebrata</taxon>
        <taxon>Euteleostomi</taxon>
        <taxon>Archelosauria</taxon>
        <taxon>Archosauria</taxon>
        <taxon>Dinosauria</taxon>
        <taxon>Saurischia</taxon>
        <taxon>Theropoda</taxon>
        <taxon>Coelurosauria</taxon>
        <taxon>Aves</taxon>
        <taxon>Neognathae</taxon>
        <taxon>Neoaves</taxon>
        <taxon>Charadriiformes</taxon>
        <taxon>Turnicidae</taxon>
        <taxon>Turnix</taxon>
    </lineage>
</organism>
<keyword evidence="14" id="KW-1185">Reference proteome</keyword>
<dbReference type="EC" id="3.2.1.114" evidence="9"/>
<evidence type="ECO:0000256" key="6">
    <source>
        <dbReference type="ARBA" id="ARBA00023180"/>
    </source>
</evidence>
<dbReference type="Pfam" id="PF07748">
    <property type="entry name" value="Glyco_hydro_38C"/>
    <property type="match status" value="1"/>
</dbReference>
<reference evidence="13 14" key="1">
    <citation type="submission" date="2019-09" db="EMBL/GenBank/DDBJ databases">
        <title>Bird 10,000 Genomes (B10K) Project - Family phase.</title>
        <authorList>
            <person name="Zhang G."/>
        </authorList>
    </citation>
    <scope>NUCLEOTIDE SEQUENCE [LARGE SCALE GENOMIC DNA]</scope>
    <source>
        <strain evidence="13">B10K-DU-029-46</strain>
    </source>
</reference>
<comment type="cofactor">
    <cofactor evidence="1">
        <name>Zn(2+)</name>
        <dbReference type="ChEBI" id="CHEBI:29105"/>
    </cofactor>
</comment>
<evidence type="ECO:0000256" key="1">
    <source>
        <dbReference type="ARBA" id="ARBA00001947"/>
    </source>
</evidence>
<dbReference type="EMBL" id="VZTY01015251">
    <property type="protein sequence ID" value="NXU52428.1"/>
    <property type="molecule type" value="Genomic_DNA"/>
</dbReference>
<feature type="non-terminal residue" evidence="13">
    <location>
        <position position="634"/>
    </location>
</feature>
<dbReference type="Gene3D" id="1.20.1270.50">
    <property type="entry name" value="Glycoside hydrolase family 38, central domain"/>
    <property type="match status" value="1"/>
</dbReference>
<keyword evidence="6" id="KW-0325">Glycoprotein</keyword>
<dbReference type="Gene3D" id="2.70.98.30">
    <property type="entry name" value="Golgi alpha-mannosidase II, domain 4"/>
    <property type="match status" value="1"/>
</dbReference>
<dbReference type="FunFam" id="2.70.98.30:FF:000002">
    <property type="entry name" value="Alpha-mannosidase"/>
    <property type="match status" value="1"/>
</dbReference>
<dbReference type="InterPro" id="IPR015341">
    <property type="entry name" value="Glyco_hydro_38_cen"/>
</dbReference>
<dbReference type="SUPFAM" id="SSF74650">
    <property type="entry name" value="Galactose mutarotase-like"/>
    <property type="match status" value="1"/>
</dbReference>
<evidence type="ECO:0000256" key="7">
    <source>
        <dbReference type="ARBA" id="ARBA00023295"/>
    </source>
</evidence>
<keyword evidence="4" id="KW-0378">Hydrolase</keyword>
<keyword evidence="7" id="KW-0326">Glycosidase</keyword>
<comment type="catalytic activity">
    <reaction evidence="11">
        <text>N(4)-{beta-D-GlcNAc-(1-&gt;2)-alpha-D-Man-(1-&gt;3)-[alpha-D-Man-(1-&gt;3)-[alpha-D-Man-(1-&gt;6)]-alpha-D-Man-(1-&gt;6)]-beta-D-Man-(1-&gt;4)-beta-D-GlcNAc-(1-&gt;4)-beta-D-GlcNAc}-L-asparaginyl-[protein] + 2 H2O = 2 alpha-D-mannopyranose + an N(4)-{beta-D-GlcNAc-(1-&gt;2)-alpha-D-Man-(1-&gt;3)-[alpha-D-Man-(1-&gt;6)]-beta-D-Man-(1-&gt;4)-beta-D-GlcNAc-(1-&gt;4)-beta-D-GlcNAc}-L-asparaginyl-[protein]</text>
        <dbReference type="Rhea" id="RHEA:56052"/>
        <dbReference type="Rhea" id="RHEA-COMP:14368"/>
        <dbReference type="Rhea" id="RHEA-COMP:14369"/>
        <dbReference type="ChEBI" id="CHEBI:15377"/>
        <dbReference type="ChEBI" id="CHEBI:28729"/>
        <dbReference type="ChEBI" id="CHEBI:60615"/>
        <dbReference type="ChEBI" id="CHEBI:60625"/>
        <dbReference type="EC" id="3.2.1.114"/>
    </reaction>
</comment>
<dbReference type="InterPro" id="IPR037094">
    <property type="entry name" value="Glyco_hydro_38_cen_sf"/>
</dbReference>
<sequence length="634" mass="70619">VTESLCRGAEILYSLALAHARHTGSDGRYPLSDYSLLSNARRNLGLFQHHDAIAGTAKEAVAVDYGVRLLHSLTNLKRVIGNAAHYLVLGDKEFYHHDPAAPFLGTDETRPSQDSLPERTVLKLDSSPRFLVLFNPVEQERLSVVSVLVDSPHVRVLSEEGQPLPSQLSAHWSSATDVVPDVYQVSILARVPALGLRVLQLHRSMDSHSPSVSVSSVRLYLQGRDMAVHRQETVPVHVFPSAPDDLCLESQQLRACFSGHSGLLQASSLRRAGEEWEQRVSSEFLIYGTRSSKDKSGAYLFLPDGEAKPYTPRDPPLVRVTEGPLYSEVATYYQHVQMVVRLYNVPGVEGLSLDVSCLVDIRDHINKELALRFSTDIESGDTFFTDLNGFQIQPRRYYQKLPLQANFYPMPTMAYIQDTRSRLSLLTAQALGVTSLHTGQLEVILDRRLMQDDNRGLGQGLKDNKRTCNRFRLLLERRATASKVQDGRPISFPSLLSHLTSMHLNAEVLLMPVLQEKPPPSLRSFLPLSAPLPCDFHILNLRTLQAEDETQPSAEAALILHRKGFDCSLEAKNLGFNCTTSQGQLSLGSLFRGLELSWLQPTSLTLMYPLGTASNSSNIRLEPMEIATFRLRLG</sequence>
<evidence type="ECO:0000256" key="4">
    <source>
        <dbReference type="ARBA" id="ARBA00022801"/>
    </source>
</evidence>
<dbReference type="AlphaFoldDB" id="A0A7L3LGY1"/>
<dbReference type="InterPro" id="IPR028995">
    <property type="entry name" value="Glyco_hydro_57/38_cen_sf"/>
</dbReference>
<evidence type="ECO:0000256" key="10">
    <source>
        <dbReference type="ARBA" id="ARBA00083602"/>
    </source>
</evidence>
<dbReference type="GO" id="GO:0006491">
    <property type="term" value="P:N-glycan processing"/>
    <property type="evidence" value="ECO:0007669"/>
    <property type="project" value="TreeGrafter"/>
</dbReference>
<evidence type="ECO:0000256" key="9">
    <source>
        <dbReference type="ARBA" id="ARBA00066412"/>
    </source>
</evidence>
<comment type="similarity">
    <text evidence="2">Belongs to the glycosyl hydrolase 38 family.</text>
</comment>
<dbReference type="GO" id="GO:0004572">
    <property type="term" value="F:mannosyl-oligosaccharide 1,3-1,6-alpha-mannosidase activity"/>
    <property type="evidence" value="ECO:0007669"/>
    <property type="project" value="UniProtKB-EC"/>
</dbReference>
<accession>A0A7L3LGY1</accession>
<dbReference type="FunFam" id="2.60.40.1180:FF:000009">
    <property type="entry name" value="Alpha-mannosidase"/>
    <property type="match status" value="1"/>
</dbReference>
<comment type="caution">
    <text evidence="13">The sequence shown here is derived from an EMBL/GenBank/DDBJ whole genome shotgun (WGS) entry which is preliminary data.</text>
</comment>
<feature type="domain" description="Glycoside hydrolase family 38 central" evidence="12">
    <location>
        <begin position="1"/>
        <end position="69"/>
    </location>
</feature>
<dbReference type="InterPro" id="IPR011682">
    <property type="entry name" value="Glyco_hydro_38_C"/>
</dbReference>
<evidence type="ECO:0000313" key="14">
    <source>
        <dbReference type="Proteomes" id="UP000582182"/>
    </source>
</evidence>
<dbReference type="SMART" id="SM00872">
    <property type="entry name" value="Alpha-mann_mid"/>
    <property type="match status" value="1"/>
</dbReference>
<dbReference type="GO" id="GO:0000139">
    <property type="term" value="C:Golgi membrane"/>
    <property type="evidence" value="ECO:0007669"/>
    <property type="project" value="TreeGrafter"/>
</dbReference>
<dbReference type="GO" id="GO:0030246">
    <property type="term" value="F:carbohydrate binding"/>
    <property type="evidence" value="ECO:0007669"/>
    <property type="project" value="InterPro"/>
</dbReference>
<dbReference type="FunFam" id="1.20.1270.50:FF:000001">
    <property type="entry name" value="Alpha-mannosidase"/>
    <property type="match status" value="1"/>
</dbReference>
<evidence type="ECO:0000313" key="13">
    <source>
        <dbReference type="EMBL" id="NXU52428.1"/>
    </source>
</evidence>
<dbReference type="InterPro" id="IPR050843">
    <property type="entry name" value="Glycosyl_Hydrlase_38"/>
</dbReference>
<evidence type="ECO:0000256" key="8">
    <source>
        <dbReference type="ARBA" id="ARBA00059516"/>
    </source>
</evidence>
<comment type="function">
    <text evidence="8">Catalyzes the first committed step in the biosynthesis of complex N-glycans. It controls conversion of high mannose to complex N-glycans; the final hydrolytic step in the N-glycan maturation pathway.</text>
</comment>
<proteinExistence type="inferred from homology"/>
<evidence type="ECO:0000256" key="5">
    <source>
        <dbReference type="ARBA" id="ARBA00022833"/>
    </source>
</evidence>